<feature type="region of interest" description="Disordered" evidence="2">
    <location>
        <begin position="32"/>
        <end position="72"/>
    </location>
</feature>
<dbReference type="Gene3D" id="3.40.50.300">
    <property type="entry name" value="P-loop containing nucleotide triphosphate hydrolases"/>
    <property type="match status" value="1"/>
</dbReference>
<organism evidence="4 5">
    <name type="scientific">Elsinoe australis</name>
    <dbReference type="NCBI Taxonomy" id="40998"/>
    <lineage>
        <taxon>Eukaryota</taxon>
        <taxon>Fungi</taxon>
        <taxon>Dikarya</taxon>
        <taxon>Ascomycota</taxon>
        <taxon>Pezizomycotina</taxon>
        <taxon>Dothideomycetes</taxon>
        <taxon>Dothideomycetidae</taxon>
        <taxon>Myriangiales</taxon>
        <taxon>Elsinoaceae</taxon>
        <taxon>Elsinoe</taxon>
    </lineage>
</organism>
<comment type="caution">
    <text evidence="4">The sequence shown here is derived from an EMBL/GenBank/DDBJ whole genome shotgun (WGS) entry which is preliminary data.</text>
</comment>
<sequence>MAERPPSCLSGMCCGLASKTPGLPTFWWKHRAKKSGSNNSKQDGEQEKDHIPPQPAQLPKPTQLPLAPTNLPLDCDALTPPRLVITRELSEHGRDIRKTIRLQQHRSSVISKPSATGTMQPALQNFMALERQPFTNGINGVRHSHLNDINGTRKSLSRVSSVRILNSHQHNNNNIFIVAETASYLKRQCAAEIGAALSQGILGTSFARFMESVHSERLSTLPHKGSRWDKVLFRATYVADQIRSFEHAIEDVAADSSVGAEVGYGHVRLLLQLGFENSRQGRVDFITMTLNIQEQIAFLFADLITLVTEIAIRLHKIVNGMHSSTTSLDIHQVFKTTIDTLKERKAEVVELIWMQELENEGVDLEDNYSVAFLSRWLSPPDYVLASLTRNHTTFTDQQAEFTCLWFQKHLSRFIQGSEAIMLVNGKPGSGKTTLSAAIADRLQRPLGRRSFNTIYCSISSLLPTQATGINVAKTILYQLLNLRCGSTQLYHSLCNAYGQSRKAKTNDQYEAHLWECINEVLENPLAGLPELVLIVDGVDEVTGPKGATKLLDRLTHAVHKGAAKLIVLSQALSLQQGVQVAISDNDIRDDMHAIVQRKLILGGIKDETIVHNIINAASGSFLWAESERPFSFVEPRALFSVSYQAHVPPNQNVSIQQIVGKLRPLIAVHDDIVRLRHPDIMAACRALIKSNTLAVPIKDAETDLLYRCLSYAKTALTDKRDPTFDELELTSANRHFNQHVLLEYVVRYWPRHLQQCALNKKEGFDVTPELSKVMPDTVMLALLEMRCWSADLPTPTFLDQLEMACRIRGQVTKNSTVLLQTYIALVLYYPTLDQHDQAAKYCWTLSKMCRTVLGETHELVVECCTRFLQITHSYTFTSRTEIVTYREEVLQILVSVYTKTYGSTSEKVIEVQQSLVDLYLAIHEEERANEILITMRGHRHGDGEDRDVPEHLRIHVHQLRRTSSFDGPGGDLFGYGEGDGTIEVFEYIHIEILLKRAAFYLSRGDLFRAEQTYIELWQRVSSHCRTTLSIEWHESNIDIAIAYSEFLRTTKRQTECITILTAIWQQYEFHEVRSSETIIRRLTTIAKTFKSFGHHSLALAIFRYAASFTSKESSYHKTIEDELSVTWKEVVKTTITESKRSSATIDIFRSMITTSSLDATIMKLAQKLTVEYIETQEYHQAIAVIEMTLKRTWSSFFSEHVEMVSISEEESFELVEKLIECYSHLRQIKKVDEVYTRLFRCVLVSKKLTLIERIRARLIAFYDEYGFIDKAISVYQEILIVRRLVLGVSHKEIIEILCILGSRCRLHARNHPYWIEYYQQIITALGGFEVCHVDAFEALEIVSTYYWEDRRYAEATSLYALLWVTFVKEYKRFTDTKFILRTYRRYIQCLEETNVELEVIYRVSTEFRELCIKAFGAKAEITIEATILLAKVCERSEQYEQESISLYEEVSSTRTEVKETLRTLYSKRITSISSSSIEQALSIYYSQYSESKKKFGFSSMTLTYFRELTVLLSKQSKMEAVIKETSLAITEITKETSSTILMEAAVHIAQTFQLIKQETVCHQLIEEMYLQIVAKHIRKSSFSFDLTSCSSSFLMFLAGIHYHIRKDLRITFSEIMADLKFQVFQYDCIRRSIKAQKSTDVLLAAGPLCGFLRQRDSGFMITIIEDDLVAYFKGEIKIQLRVEISTKLFIVSVLEYLRTKSILASMLTAVNRKVTDSMNKRHWNEAYDVANIGLFYIKAYGGFDNPTTVGLGFRLALLLASRGTEKCDQADVRRDLLQLSNKIVRELLEICKDRDINLAKVRLAELNQLAALLGDQEDYQNLEWLLATLWHTRDAQRTMPSRTLLSLGRRLICARFLAGHVQKALRLCEDIAYNMRRVHGARHPASLDMYELLAQLYSAAGQQYQKAAASKDKNSANAATQAQEHFRKALLVHEELLKFMVYEGTMDDSDDDDELERQGHGDDYPEVDRGKFSKRQMHLLKYAFQRLGSWPKAVEEYEKLNADTFSRFGRALKGEEGVEKWSADGLGAGRAESADGMFVTWREWGFVPEKEVERVQRAILECAA</sequence>
<dbReference type="EMBL" id="NHZQ01000331">
    <property type="protein sequence ID" value="PSK42894.1"/>
    <property type="molecule type" value="Genomic_DNA"/>
</dbReference>
<dbReference type="OrthoDB" id="2546325at2759"/>
<dbReference type="CDD" id="cd01983">
    <property type="entry name" value="SIMIBI"/>
    <property type="match status" value="1"/>
</dbReference>
<protein>
    <recommendedName>
        <fullName evidence="3">Nephrocystin 3-like N-terminal domain-containing protein</fullName>
    </recommendedName>
</protein>
<feature type="compositionally biased region" description="Basic and acidic residues" evidence="2">
    <location>
        <begin position="42"/>
        <end position="51"/>
    </location>
</feature>
<dbReference type="SUPFAM" id="SSF52540">
    <property type="entry name" value="P-loop containing nucleoside triphosphate hydrolases"/>
    <property type="match status" value="1"/>
</dbReference>
<proteinExistence type="predicted"/>
<evidence type="ECO:0000313" key="5">
    <source>
        <dbReference type="Proteomes" id="UP000243723"/>
    </source>
</evidence>
<reference evidence="4 5" key="1">
    <citation type="submission" date="2017-05" db="EMBL/GenBank/DDBJ databases">
        <title>Draft genome sequence of Elsinoe australis.</title>
        <authorList>
            <person name="Cheng Q."/>
        </authorList>
    </citation>
    <scope>NUCLEOTIDE SEQUENCE [LARGE SCALE GENOMIC DNA]</scope>
    <source>
        <strain evidence="4 5">NL1</strain>
    </source>
</reference>
<keyword evidence="1" id="KW-0677">Repeat</keyword>
<dbReference type="STRING" id="40998.A0A2P7Z3W6"/>
<gene>
    <name evidence="4" type="ORF">B9Z65_6848</name>
</gene>
<dbReference type="InterPro" id="IPR011990">
    <property type="entry name" value="TPR-like_helical_dom_sf"/>
</dbReference>
<dbReference type="Pfam" id="PF24883">
    <property type="entry name" value="NPHP3_N"/>
    <property type="match status" value="1"/>
</dbReference>
<feature type="domain" description="Nephrocystin 3-like N-terminal" evidence="3">
    <location>
        <begin position="402"/>
        <end position="569"/>
    </location>
</feature>
<evidence type="ECO:0000256" key="1">
    <source>
        <dbReference type="ARBA" id="ARBA00022737"/>
    </source>
</evidence>
<dbReference type="InterPro" id="IPR027417">
    <property type="entry name" value="P-loop_NTPase"/>
</dbReference>
<evidence type="ECO:0000256" key="2">
    <source>
        <dbReference type="SAM" id="MobiDB-lite"/>
    </source>
</evidence>
<evidence type="ECO:0000313" key="4">
    <source>
        <dbReference type="EMBL" id="PSK42894.1"/>
    </source>
</evidence>
<dbReference type="InterPro" id="IPR056884">
    <property type="entry name" value="NPHP3-like_N"/>
</dbReference>
<keyword evidence="5" id="KW-1185">Reference proteome</keyword>
<dbReference type="Gene3D" id="1.25.40.10">
    <property type="entry name" value="Tetratricopeptide repeat domain"/>
    <property type="match status" value="1"/>
</dbReference>
<dbReference type="Proteomes" id="UP000243723">
    <property type="component" value="Unassembled WGS sequence"/>
</dbReference>
<accession>A0A2P7Z3W6</accession>
<name>A0A2P7Z3W6_9PEZI</name>
<dbReference type="PANTHER" id="PTHR10039:SF9">
    <property type="entry name" value="NACHT DOMAIN PROTEIN (AFU_ORTHOLOGUE AFUA_2G01760)"/>
    <property type="match status" value="1"/>
</dbReference>
<evidence type="ECO:0000259" key="3">
    <source>
        <dbReference type="Pfam" id="PF24883"/>
    </source>
</evidence>
<dbReference type="PANTHER" id="PTHR10039">
    <property type="entry name" value="AMELOGENIN"/>
    <property type="match status" value="1"/>
</dbReference>